<accession>A0A3N1CP79</accession>
<sequence>MTILLVCSVLFIVGGVADPASVGGVVFLFLGVTGTLAFGAVLLVLLGHLLGRRPLLVLEDEGVRIPAKWPMPRRGDRVLPWGEIASVCAWTQGVLTGKGTAHQLAFLPEPESAHAAHVSGAEILRVKTQGMPGTAVLRWNVATLPGWTVKPDEVIREVRKRTDAPFEDRRVGLPKKRRVVRKAPPKEA</sequence>
<protein>
    <submittedName>
        <fullName evidence="3">Uncharacterized protein</fullName>
    </submittedName>
</protein>
<comment type="caution">
    <text evidence="3">The sequence shown here is derived from an EMBL/GenBank/DDBJ whole genome shotgun (WGS) entry which is preliminary data.</text>
</comment>
<keyword evidence="4" id="KW-1185">Reference proteome</keyword>
<evidence type="ECO:0000256" key="2">
    <source>
        <dbReference type="SAM" id="Phobius"/>
    </source>
</evidence>
<feature type="compositionally biased region" description="Basic residues" evidence="1">
    <location>
        <begin position="172"/>
        <end position="188"/>
    </location>
</feature>
<keyword evidence="2" id="KW-0472">Membrane</keyword>
<dbReference type="AlphaFoldDB" id="A0A3N1CP79"/>
<reference evidence="3 4" key="1">
    <citation type="submission" date="2018-11" db="EMBL/GenBank/DDBJ databases">
        <title>Sequencing the genomes of 1000 actinobacteria strains.</title>
        <authorList>
            <person name="Klenk H.-P."/>
        </authorList>
    </citation>
    <scope>NUCLEOTIDE SEQUENCE [LARGE SCALE GENOMIC DNA]</scope>
    <source>
        <strain evidence="3 4">DSM 44254</strain>
    </source>
</reference>
<dbReference type="Proteomes" id="UP000272400">
    <property type="component" value="Unassembled WGS sequence"/>
</dbReference>
<proteinExistence type="predicted"/>
<feature type="transmembrane region" description="Helical" evidence="2">
    <location>
        <begin position="27"/>
        <end position="46"/>
    </location>
</feature>
<gene>
    <name evidence="3" type="ORF">EDD29_0573</name>
</gene>
<dbReference type="EMBL" id="RJKE01000001">
    <property type="protein sequence ID" value="ROO83083.1"/>
    <property type="molecule type" value="Genomic_DNA"/>
</dbReference>
<keyword evidence="2" id="KW-0812">Transmembrane</keyword>
<evidence type="ECO:0000256" key="1">
    <source>
        <dbReference type="SAM" id="MobiDB-lite"/>
    </source>
</evidence>
<evidence type="ECO:0000313" key="3">
    <source>
        <dbReference type="EMBL" id="ROO83083.1"/>
    </source>
</evidence>
<evidence type="ECO:0000313" key="4">
    <source>
        <dbReference type="Proteomes" id="UP000272400"/>
    </source>
</evidence>
<keyword evidence="2" id="KW-1133">Transmembrane helix</keyword>
<name>A0A3N1CP79_9ACTN</name>
<organism evidence="3 4">
    <name type="scientific">Actinocorallia herbida</name>
    <dbReference type="NCBI Taxonomy" id="58109"/>
    <lineage>
        <taxon>Bacteria</taxon>
        <taxon>Bacillati</taxon>
        <taxon>Actinomycetota</taxon>
        <taxon>Actinomycetes</taxon>
        <taxon>Streptosporangiales</taxon>
        <taxon>Thermomonosporaceae</taxon>
        <taxon>Actinocorallia</taxon>
    </lineage>
</organism>
<feature type="region of interest" description="Disordered" evidence="1">
    <location>
        <begin position="165"/>
        <end position="188"/>
    </location>
</feature>